<organism evidence="1 2">
    <name type="scientific">Billgrantia antri</name>
    <dbReference type="NCBI Taxonomy" id="2846777"/>
    <lineage>
        <taxon>Bacteria</taxon>
        <taxon>Pseudomonadati</taxon>
        <taxon>Pseudomonadota</taxon>
        <taxon>Gammaproteobacteria</taxon>
        <taxon>Oceanospirillales</taxon>
        <taxon>Halomonadaceae</taxon>
        <taxon>Billgrantia</taxon>
    </lineage>
</organism>
<gene>
    <name evidence="1" type="ORF">KPL81_09145</name>
</gene>
<protein>
    <submittedName>
        <fullName evidence="1">Uncharacterized protein</fullName>
    </submittedName>
</protein>
<dbReference type="RefSeq" id="WP_219791574.1">
    <property type="nucleotide sequence ID" value="NZ_JAHYCA010000003.1"/>
</dbReference>
<comment type="caution">
    <text evidence="1">The sequence shown here is derived from an EMBL/GenBank/DDBJ whole genome shotgun (WGS) entry which is preliminary data.</text>
</comment>
<keyword evidence="2" id="KW-1185">Reference proteome</keyword>
<dbReference type="EMBL" id="JAHYCA010000003">
    <property type="protein sequence ID" value="MBW6391324.1"/>
    <property type="molecule type" value="Genomic_DNA"/>
</dbReference>
<name>A0ABS6ZQX4_9GAMM</name>
<dbReference type="Proteomes" id="UP000769617">
    <property type="component" value="Unassembled WGS sequence"/>
</dbReference>
<proteinExistence type="predicted"/>
<reference evidence="1 2" key="1">
    <citation type="submission" date="2021-07" db="EMBL/GenBank/DDBJ databases">
        <authorList>
            <person name="So Y."/>
        </authorList>
    </citation>
    <scope>NUCLEOTIDE SEQUENCE [LARGE SCALE GENOMIC DNA]</scope>
    <source>
        <strain evidence="1 2">Y3S6</strain>
    </source>
</reference>
<evidence type="ECO:0000313" key="1">
    <source>
        <dbReference type="EMBL" id="MBW6391324.1"/>
    </source>
</evidence>
<sequence>MNFDSSIYDGFGVTQEDVDAYVYLDIGLYGVDITRISSYLLVQLASAWKHRTLNTYSITDVIQSLEGVRQRARPPKAKPFKGVALSGLWKVHFVNPRFFVRNVYNEWGMFHENTQKFVALCARVAEAERQEPLPLGWQGQLAHEYVIGGYENRARKGKLTGEWLIFGIHEGKNIYLTLCQHSSGPEEDEEIQQALRGLCGSEFPELFSAIAQQGA</sequence>
<accession>A0ABS6ZQX4</accession>
<evidence type="ECO:0000313" key="2">
    <source>
        <dbReference type="Proteomes" id="UP000769617"/>
    </source>
</evidence>